<gene>
    <name evidence="1" type="ORF">AYI68_g6424</name>
</gene>
<evidence type="ECO:0000313" key="2">
    <source>
        <dbReference type="Proteomes" id="UP000187455"/>
    </source>
</evidence>
<keyword evidence="2" id="KW-1185">Reference proteome</keyword>
<evidence type="ECO:0008006" key="3">
    <source>
        <dbReference type="Google" id="ProtNLM"/>
    </source>
</evidence>
<evidence type="ECO:0000313" key="1">
    <source>
        <dbReference type="EMBL" id="OLY79505.1"/>
    </source>
</evidence>
<comment type="caution">
    <text evidence="1">The sequence shown here is derived from an EMBL/GenBank/DDBJ whole genome shotgun (WGS) entry which is preliminary data.</text>
</comment>
<organism evidence="1 2">
    <name type="scientific">Smittium mucronatum</name>
    <dbReference type="NCBI Taxonomy" id="133383"/>
    <lineage>
        <taxon>Eukaryota</taxon>
        <taxon>Fungi</taxon>
        <taxon>Fungi incertae sedis</taxon>
        <taxon>Zoopagomycota</taxon>
        <taxon>Kickxellomycotina</taxon>
        <taxon>Harpellomycetes</taxon>
        <taxon>Harpellales</taxon>
        <taxon>Legeriomycetaceae</taxon>
        <taxon>Smittium</taxon>
    </lineage>
</organism>
<dbReference type="EMBL" id="LSSL01004366">
    <property type="protein sequence ID" value="OLY79505.1"/>
    <property type="molecule type" value="Genomic_DNA"/>
</dbReference>
<name>A0A1R0GRK0_9FUNG</name>
<dbReference type="Proteomes" id="UP000187455">
    <property type="component" value="Unassembled WGS sequence"/>
</dbReference>
<dbReference type="OrthoDB" id="2360774at2759"/>
<sequence>MRKDFIETITTDPSKIEGAWKVNDEEMDQLMFYDFEGQRKFTKLPEKYYGPARIIDLYDQYQIIVPISKWDSIKFLKNFYSDLNIKVYCDADDNRDECDIRSNQTFDYYQLSNKTFDMFNYACKNLQGYKFYAKMDFDTYLDKSYVYGVIKFVSDNSDRRIYYGNPILRSGRIFNGGNFYAISGSLFRDYCSCDIRHPLHPYEDEWYGEVIKLCFNSKNYKNKNLIYMKNDETKILHKHYNDDGVDLKLGSWVVKE</sequence>
<reference evidence="1 2" key="1">
    <citation type="journal article" date="2016" name="Mol. Biol. Evol.">
        <title>Genome-Wide Survey of Gut Fungi (Harpellales) Reveals the First Horizontally Transferred Ubiquitin Gene from a Mosquito Host.</title>
        <authorList>
            <person name="Wang Y."/>
            <person name="White M.M."/>
            <person name="Kvist S."/>
            <person name="Moncalvo J.M."/>
        </authorList>
    </citation>
    <scope>NUCLEOTIDE SEQUENCE [LARGE SCALE GENOMIC DNA]</scope>
    <source>
        <strain evidence="1 2">ALG-7-W6</strain>
    </source>
</reference>
<proteinExistence type="predicted"/>
<dbReference type="AlphaFoldDB" id="A0A1R0GRK0"/>
<accession>A0A1R0GRK0</accession>
<protein>
    <recommendedName>
        <fullName evidence="3">Hexosyltransferase</fullName>
    </recommendedName>
</protein>